<feature type="compositionally biased region" description="Low complexity" evidence="1">
    <location>
        <begin position="463"/>
        <end position="482"/>
    </location>
</feature>
<proteinExistence type="predicted"/>
<evidence type="ECO:0000313" key="3">
    <source>
        <dbReference type="Proteomes" id="UP000294558"/>
    </source>
</evidence>
<feature type="compositionally biased region" description="Low complexity" evidence="1">
    <location>
        <begin position="362"/>
        <end position="377"/>
    </location>
</feature>
<protein>
    <submittedName>
        <fullName evidence="2">Uncharacterized protein</fullName>
    </submittedName>
</protein>
<feature type="region of interest" description="Disordered" evidence="1">
    <location>
        <begin position="347"/>
        <end position="434"/>
    </location>
</feature>
<dbReference type="Proteomes" id="UP000294558">
    <property type="component" value="Unassembled WGS sequence"/>
</dbReference>
<feature type="compositionally biased region" description="Acidic residues" evidence="1">
    <location>
        <begin position="397"/>
        <end position="412"/>
    </location>
</feature>
<sequence length="494" mass="51855">MSNADVPADWEPIVHRYVDGEWVMVYGTPDGSLVDADGNGVADSEYTAELYVGTTIVDGERYHRHADPSDGSTNWYDESGAPVSIDPSEGEVYAPPGTVHVHDGEVYRAYPTDTGETLIVDASGAEASISIHQLTAEPDVSTFLGLATFDGRRLMVGENADGDTVLFDDHGRPLPTDDVPWRRIERVDPGELTGEPVAIGDYAMADGSVERVFLFPDGSQAVADGDGGYERVIVPTEVEYPRGRPFFEGNLDVGADGESAGSLPVFSFADGQTAYEVDGELVLMDLPLATTHPGEAPVDCGPFPGGTLFVFPDGRQLIESPDGSWAIAQLPGLPPYEELVERYGDGVAVDDPADEPTDDPADGLLDGPLDGPLGDGPDLLDDITELPGLAGRHEPVADDPEVGDATDAAGDETADRPIADGPLVPDLGRPLADGPLVEAPIERVDVAPLWDDGSLADPFDPATTDGRPDTGLDPDLGPDATGLDGGGFDDGVLD</sequence>
<gene>
    <name evidence="2" type="ORF">BDK89_1641</name>
</gene>
<feature type="compositionally biased region" description="Acidic residues" evidence="1">
    <location>
        <begin position="351"/>
        <end position="361"/>
    </location>
</feature>
<dbReference type="RefSeq" id="WP_133868460.1">
    <property type="nucleotide sequence ID" value="NZ_SOAU01000001.1"/>
</dbReference>
<evidence type="ECO:0000313" key="2">
    <source>
        <dbReference type="EMBL" id="TDT16059.1"/>
    </source>
</evidence>
<name>A0A4R7HZS7_9ACTN</name>
<feature type="region of interest" description="Disordered" evidence="1">
    <location>
        <begin position="65"/>
        <end position="89"/>
    </location>
</feature>
<feature type="region of interest" description="Disordered" evidence="1">
    <location>
        <begin position="449"/>
        <end position="494"/>
    </location>
</feature>
<organism evidence="2 3">
    <name type="scientific">Ilumatobacter fluminis</name>
    <dbReference type="NCBI Taxonomy" id="467091"/>
    <lineage>
        <taxon>Bacteria</taxon>
        <taxon>Bacillati</taxon>
        <taxon>Actinomycetota</taxon>
        <taxon>Acidimicrobiia</taxon>
        <taxon>Acidimicrobiales</taxon>
        <taxon>Ilumatobacteraceae</taxon>
        <taxon>Ilumatobacter</taxon>
    </lineage>
</organism>
<feature type="compositionally biased region" description="Gly residues" evidence="1">
    <location>
        <begin position="483"/>
        <end position="494"/>
    </location>
</feature>
<keyword evidence="3" id="KW-1185">Reference proteome</keyword>
<dbReference type="EMBL" id="SOAU01000001">
    <property type="protein sequence ID" value="TDT16059.1"/>
    <property type="molecule type" value="Genomic_DNA"/>
</dbReference>
<comment type="caution">
    <text evidence="2">The sequence shown here is derived from an EMBL/GenBank/DDBJ whole genome shotgun (WGS) entry which is preliminary data.</text>
</comment>
<dbReference type="OrthoDB" id="9768084at2"/>
<accession>A0A4R7HZS7</accession>
<evidence type="ECO:0000256" key="1">
    <source>
        <dbReference type="SAM" id="MobiDB-lite"/>
    </source>
</evidence>
<dbReference type="AlphaFoldDB" id="A0A4R7HZS7"/>
<reference evidence="2 3" key="1">
    <citation type="submission" date="2019-03" db="EMBL/GenBank/DDBJ databases">
        <title>Sequencing the genomes of 1000 actinobacteria strains.</title>
        <authorList>
            <person name="Klenk H.-P."/>
        </authorList>
    </citation>
    <scope>NUCLEOTIDE SEQUENCE [LARGE SCALE GENOMIC DNA]</scope>
    <source>
        <strain evidence="2 3">DSM 18936</strain>
    </source>
</reference>